<dbReference type="SUPFAM" id="SSF53098">
    <property type="entry name" value="Ribonuclease H-like"/>
    <property type="match status" value="1"/>
</dbReference>
<dbReference type="Gene3D" id="1.10.10.60">
    <property type="entry name" value="Homeodomain-like"/>
    <property type="match status" value="1"/>
</dbReference>
<keyword evidence="4" id="KW-1185">Reference proteome</keyword>
<dbReference type="InterPro" id="IPR012337">
    <property type="entry name" value="RNaseH-like_sf"/>
</dbReference>
<sequence length="647" mass="75162">MPRKKRKEFTLQQGSSAYRNGTHYIILQIINLDYVLAECFTTKKIEKLRISELSLSLPSPEEQRLSVIDAIEDDDWNIAQQRLEIIQPLVHKHGRTVDDVKVVATEHGLHFNTVYKWLRLYEADPSVMILAPKSRSDSGSTKLSSEVEKIIDECVENEYLNKQRKSVAAVHRLVQLECRKEGLKAPHVNTVRNRIKSLSDDLKIRKRFSKDQIHDALHMNQGEFPHADYPYAVIQIDHTPLDIIMVDDVYRLPLERPWITMAIDVYSRMVVGFYISFEKPSALSVGMCLANVILPKEKFLAEYDIDASWPCWGIPRTVHADNAKEFRGNMLQKACQEYSFTIEWRPVSRPHFGGHIERLLGTFAKEIHTLPGTTFSNIQQRRGYDSDKQSALTLKEFEHWLTVLITKSYHHKFHSGINTTPYQRFEEGILGTQNTKGVGMPRKVEDEETLKINLLPYVERTVQDYGIRIDDICYYSDVLRVWVNATVEGRSKLKKKFICRRDPRDISTIWFFDPQLKCYFPIPYRNTAHPSMTIWELRKVQKKLKDDGVMHVNEDSIFSALETMREIEQEAVIKTKKSRKAVQRRKHAEKNAVSSPEPLEMMPNAQFVDEDGDDIQPLEVVPNVQFADEDDDDDIQPFDEMLEVRRD</sequence>
<feature type="region of interest" description="Disordered" evidence="1">
    <location>
        <begin position="578"/>
        <end position="604"/>
    </location>
</feature>
<protein>
    <submittedName>
        <fullName evidence="3">Transposase</fullName>
    </submittedName>
</protein>
<comment type="caution">
    <text evidence="3">The sequence shown here is derived from an EMBL/GenBank/DDBJ whole genome shotgun (WGS) entry which is preliminary data.</text>
</comment>
<reference evidence="3 4" key="1">
    <citation type="submission" date="2016-09" db="EMBL/GenBank/DDBJ databases">
        <title>Pseudoalteromonas amylolytica sp. nov., isolated from the surface seawater.</title>
        <authorList>
            <person name="Wu Y.-H."/>
            <person name="Cheng H."/>
            <person name="Jin X.-B."/>
            <person name="Wang C.-S."/>
            <person name="Xu X.-W."/>
        </authorList>
    </citation>
    <scope>NUCLEOTIDE SEQUENCE [LARGE SCALE GENOMIC DNA]</scope>
    <source>
        <strain evidence="3 4">JW1</strain>
    </source>
</reference>
<dbReference type="GO" id="GO:0015074">
    <property type="term" value="P:DNA integration"/>
    <property type="evidence" value="ECO:0007669"/>
    <property type="project" value="InterPro"/>
</dbReference>
<dbReference type="GO" id="GO:0003676">
    <property type="term" value="F:nucleic acid binding"/>
    <property type="evidence" value="ECO:0007669"/>
    <property type="project" value="InterPro"/>
</dbReference>
<evidence type="ECO:0000256" key="1">
    <source>
        <dbReference type="SAM" id="MobiDB-lite"/>
    </source>
</evidence>
<dbReference type="EMBL" id="MKJU01000006">
    <property type="protein sequence ID" value="OHU92546.1"/>
    <property type="molecule type" value="Genomic_DNA"/>
</dbReference>
<feature type="compositionally biased region" description="Acidic residues" evidence="1">
    <location>
        <begin position="627"/>
        <end position="641"/>
    </location>
</feature>
<dbReference type="Gene3D" id="3.30.420.10">
    <property type="entry name" value="Ribonuclease H-like superfamily/Ribonuclease H"/>
    <property type="match status" value="1"/>
</dbReference>
<proteinExistence type="predicted"/>
<organism evidence="3 4">
    <name type="scientific">Pseudoalteromonas amylolytica</name>
    <dbReference type="NCBI Taxonomy" id="1859457"/>
    <lineage>
        <taxon>Bacteria</taxon>
        <taxon>Pseudomonadati</taxon>
        <taxon>Pseudomonadota</taxon>
        <taxon>Gammaproteobacteria</taxon>
        <taxon>Alteromonadales</taxon>
        <taxon>Pseudoalteromonadaceae</taxon>
        <taxon>Pseudoalteromonas</taxon>
    </lineage>
</organism>
<dbReference type="OrthoDB" id="501284at2"/>
<dbReference type="AlphaFoldDB" id="A0A1S1N2Y0"/>
<evidence type="ECO:0000313" key="3">
    <source>
        <dbReference type="EMBL" id="OHU92546.1"/>
    </source>
</evidence>
<gene>
    <name evidence="3" type="ORF">BET10_03540</name>
</gene>
<feature type="region of interest" description="Disordered" evidence="1">
    <location>
        <begin position="627"/>
        <end position="647"/>
    </location>
</feature>
<dbReference type="InterPro" id="IPR015378">
    <property type="entry name" value="Transposase-like_Mu_C"/>
</dbReference>
<evidence type="ECO:0000259" key="2">
    <source>
        <dbReference type="PROSITE" id="PS50994"/>
    </source>
</evidence>
<dbReference type="RefSeq" id="WP_070983106.1">
    <property type="nucleotide sequence ID" value="NZ_MKJU01000006.1"/>
</dbReference>
<dbReference type="Proteomes" id="UP000179786">
    <property type="component" value="Unassembled WGS sequence"/>
</dbReference>
<dbReference type="InterPro" id="IPR036397">
    <property type="entry name" value="RNaseH_sf"/>
</dbReference>
<evidence type="ECO:0000313" key="4">
    <source>
        <dbReference type="Proteomes" id="UP000179786"/>
    </source>
</evidence>
<dbReference type="PANTHER" id="PTHR35004">
    <property type="entry name" value="TRANSPOSASE RV3428C-RELATED"/>
    <property type="match status" value="1"/>
</dbReference>
<dbReference type="PROSITE" id="PS50994">
    <property type="entry name" value="INTEGRASE"/>
    <property type="match status" value="1"/>
</dbReference>
<accession>A0A1S1N2Y0</accession>
<dbReference type="STRING" id="1859457.BET10_03540"/>
<dbReference type="InterPro" id="IPR001584">
    <property type="entry name" value="Integrase_cat-core"/>
</dbReference>
<feature type="domain" description="Integrase catalytic" evidence="2">
    <location>
        <begin position="226"/>
        <end position="429"/>
    </location>
</feature>
<name>A0A1S1N2Y0_9GAMM</name>
<feature type="compositionally biased region" description="Basic residues" evidence="1">
    <location>
        <begin position="578"/>
        <end position="588"/>
    </location>
</feature>
<dbReference type="PANTHER" id="PTHR35004:SF6">
    <property type="entry name" value="TRANSPOSASE"/>
    <property type="match status" value="1"/>
</dbReference>
<dbReference type="Pfam" id="PF09299">
    <property type="entry name" value="Mu-transpos_C"/>
    <property type="match status" value="1"/>
</dbReference>